<gene>
    <name evidence="4" type="ORF">EF806_03270</name>
</gene>
<reference evidence="4 5" key="1">
    <citation type="journal article" date="2019" name="Nat. Microbiol.">
        <title>Wide diversity of methane and short-chain alkane metabolisms in uncultured archaea.</title>
        <authorList>
            <person name="Borrel G."/>
            <person name="Adam P.S."/>
            <person name="McKay L.J."/>
            <person name="Chen L.X."/>
            <person name="Sierra-Garcia I.N."/>
            <person name="Sieber C.M."/>
            <person name="Letourneur Q."/>
            <person name="Ghozlane A."/>
            <person name="Andersen G.L."/>
            <person name="Li W.J."/>
            <person name="Hallam S.J."/>
            <person name="Muyzer G."/>
            <person name="de Oliveira V.M."/>
            <person name="Inskeep W.P."/>
            <person name="Banfield J.F."/>
            <person name="Gribaldo S."/>
        </authorList>
    </citation>
    <scope>NUCLEOTIDE SEQUENCE [LARGE SCALE GENOMIC DNA]</scope>
    <source>
        <strain evidence="4">NM1a</strain>
    </source>
</reference>
<dbReference type="PANTHER" id="PTHR30570:SF1">
    <property type="entry name" value="PHOSPHATE-BINDING PROTEIN PSTS"/>
    <property type="match status" value="1"/>
</dbReference>
<comment type="caution">
    <text evidence="4">The sequence shown here is derived from an EMBL/GenBank/DDBJ whole genome shotgun (WGS) entry which is preliminary data.</text>
</comment>
<feature type="domain" description="PBP" evidence="3">
    <location>
        <begin position="32"/>
        <end position="265"/>
    </location>
</feature>
<dbReference type="InterPro" id="IPR050811">
    <property type="entry name" value="Phosphate_ABC_transporter"/>
</dbReference>
<keyword evidence="2" id="KW-1133">Transmembrane helix</keyword>
<dbReference type="InterPro" id="IPR024370">
    <property type="entry name" value="PBP_domain"/>
</dbReference>
<keyword evidence="1" id="KW-0732">Signal</keyword>
<evidence type="ECO:0000313" key="4">
    <source>
        <dbReference type="EMBL" id="RZN65076.1"/>
    </source>
</evidence>
<accession>A0A520KT37</accession>
<organism evidence="4 5">
    <name type="scientific">Methanoliparum thermophilum</name>
    <dbReference type="NCBI Taxonomy" id="2491083"/>
    <lineage>
        <taxon>Archaea</taxon>
        <taxon>Methanobacteriati</taxon>
        <taxon>Methanobacteriota</taxon>
        <taxon>Candidatus Methanoliparia</taxon>
        <taxon>Candidatus Methanoliparales</taxon>
        <taxon>Candidatus Methanoliparaceae</taxon>
        <taxon>Candidatus Methanoliparum</taxon>
    </lineage>
</organism>
<dbReference type="EMBL" id="RXIF01000004">
    <property type="protein sequence ID" value="RZN65076.1"/>
    <property type="molecule type" value="Genomic_DNA"/>
</dbReference>
<dbReference type="Proteomes" id="UP000317158">
    <property type="component" value="Unassembled WGS sequence"/>
</dbReference>
<keyword evidence="2" id="KW-0472">Membrane</keyword>
<name>A0A520KT37_METT2</name>
<evidence type="ECO:0000256" key="2">
    <source>
        <dbReference type="SAM" id="Phobius"/>
    </source>
</evidence>
<dbReference type="SUPFAM" id="SSF53850">
    <property type="entry name" value="Periplasmic binding protein-like II"/>
    <property type="match status" value="1"/>
</dbReference>
<keyword evidence="2" id="KW-0812">Transmembrane</keyword>
<dbReference type="PANTHER" id="PTHR30570">
    <property type="entry name" value="PERIPLASMIC PHOSPHATE BINDING COMPONENT OF PHOSPHATE ABC TRANSPORTER"/>
    <property type="match status" value="1"/>
</dbReference>
<protein>
    <submittedName>
        <fullName evidence="4">Phosphate ABC transporter substrate-binding protein</fullName>
    </submittedName>
</protein>
<sequence length="280" mass="30840">MKANQIEWMIILLIILSVLIFADYFLTDQSEKELIIAGSTTIFPIIEGVADNYILEDPDKEVTVIGGSSEYGLSLLNDGDIDIATVSRDLTIYEIEQYCTLRYPPLSVATIAKGGTLFIVNPKNNIDNLTSSQISDIYTGKIKNWKDVGGENKEITFLGRVSSSGTRQTVESILNIEEVRNDMVPLPTNSSVVIGVSEDENAIGYIGHGYLDPSRVKALSVDNVEGSIEHISRDVYPLVRNLNLVTRGGPKGMVKDFIDFIFSKEGENVIRTNGCIPVRC</sequence>
<dbReference type="CDD" id="cd13653">
    <property type="entry name" value="PBP2_phosphate_like_1"/>
    <property type="match status" value="1"/>
</dbReference>
<evidence type="ECO:0000259" key="3">
    <source>
        <dbReference type="Pfam" id="PF12849"/>
    </source>
</evidence>
<evidence type="ECO:0000313" key="5">
    <source>
        <dbReference type="Proteomes" id="UP000317158"/>
    </source>
</evidence>
<dbReference type="Gene3D" id="3.40.190.10">
    <property type="entry name" value="Periplasmic binding protein-like II"/>
    <property type="match status" value="2"/>
</dbReference>
<evidence type="ECO:0000256" key="1">
    <source>
        <dbReference type="ARBA" id="ARBA00022729"/>
    </source>
</evidence>
<feature type="transmembrane region" description="Helical" evidence="2">
    <location>
        <begin position="6"/>
        <end position="26"/>
    </location>
</feature>
<proteinExistence type="predicted"/>
<dbReference type="AlphaFoldDB" id="A0A520KT37"/>
<dbReference type="Pfam" id="PF12849">
    <property type="entry name" value="PBP_like_2"/>
    <property type="match status" value="1"/>
</dbReference>